<gene>
    <name evidence="1" type="ORF">DCW74_13815</name>
</gene>
<proteinExistence type="predicted"/>
<sequence>MAAYTDSHGFDKGSAAHPAKGLNRVGYMEVTLDFAKITTDRATAGATALSAGDSIQVLSIPANTLVLAVGATTETAEGAASTFDLGLTGGDVDGFVDGGDANSAGTTSSNGALLNGDNQSHYFAAADTIDMLIGVSGAVTDAAKIKVWAVVVDCS</sequence>
<comment type="caution">
    <text evidence="1">The sequence shown here is derived from an EMBL/GenBank/DDBJ whole genome shotgun (WGS) entry which is preliminary data.</text>
</comment>
<protein>
    <submittedName>
        <fullName evidence="1">Uncharacterized protein</fullName>
    </submittedName>
</protein>
<accession>A0A350P681</accession>
<dbReference type="Proteomes" id="UP000263517">
    <property type="component" value="Unassembled WGS sequence"/>
</dbReference>
<evidence type="ECO:0000313" key="2">
    <source>
        <dbReference type="Proteomes" id="UP000263517"/>
    </source>
</evidence>
<reference evidence="1 2" key="1">
    <citation type="journal article" date="2018" name="Nat. Biotechnol.">
        <title>A standardized bacterial taxonomy based on genome phylogeny substantially revises the tree of life.</title>
        <authorList>
            <person name="Parks D.H."/>
            <person name="Chuvochina M."/>
            <person name="Waite D.W."/>
            <person name="Rinke C."/>
            <person name="Skarshewski A."/>
            <person name="Chaumeil P.A."/>
            <person name="Hugenholtz P."/>
        </authorList>
    </citation>
    <scope>NUCLEOTIDE SEQUENCE [LARGE SCALE GENOMIC DNA]</scope>
    <source>
        <strain evidence="1">UBA11978</strain>
    </source>
</reference>
<dbReference type="EMBL" id="DNAN01000490">
    <property type="protein sequence ID" value="HAW76798.1"/>
    <property type="molecule type" value="Genomic_DNA"/>
</dbReference>
<name>A0A350P681_9ALTE</name>
<evidence type="ECO:0000313" key="1">
    <source>
        <dbReference type="EMBL" id="HAW76798.1"/>
    </source>
</evidence>
<dbReference type="AlphaFoldDB" id="A0A350P681"/>
<organism evidence="1 2">
    <name type="scientific">Alteromonas australica</name>
    <dbReference type="NCBI Taxonomy" id="589873"/>
    <lineage>
        <taxon>Bacteria</taxon>
        <taxon>Pseudomonadati</taxon>
        <taxon>Pseudomonadota</taxon>
        <taxon>Gammaproteobacteria</taxon>
        <taxon>Alteromonadales</taxon>
        <taxon>Alteromonadaceae</taxon>
        <taxon>Alteromonas/Salinimonas group</taxon>
        <taxon>Alteromonas</taxon>
    </lineage>
</organism>